<dbReference type="Proteomes" id="UP000179807">
    <property type="component" value="Unassembled WGS sequence"/>
</dbReference>
<dbReference type="InterPro" id="IPR000648">
    <property type="entry name" value="Oxysterol-bd"/>
</dbReference>
<dbReference type="GO" id="GO:0032934">
    <property type="term" value="F:sterol binding"/>
    <property type="evidence" value="ECO:0007669"/>
    <property type="project" value="TreeGrafter"/>
</dbReference>
<keyword evidence="3" id="KW-1185">Reference proteome</keyword>
<dbReference type="PANTHER" id="PTHR10972:SF148">
    <property type="entry name" value="OXYSTEROL-BINDING PROTEIN 9"/>
    <property type="match status" value="1"/>
</dbReference>
<dbReference type="GO" id="GO:0016020">
    <property type="term" value="C:membrane"/>
    <property type="evidence" value="ECO:0007669"/>
    <property type="project" value="TreeGrafter"/>
</dbReference>
<dbReference type="VEuPathDB" id="TrichDB:TRFO_08844"/>
<feature type="compositionally biased region" description="Basic residues" evidence="1">
    <location>
        <begin position="311"/>
        <end position="333"/>
    </location>
</feature>
<dbReference type="RefSeq" id="XP_068351695.1">
    <property type="nucleotide sequence ID" value="XM_068494528.1"/>
</dbReference>
<dbReference type="InterPro" id="IPR037239">
    <property type="entry name" value="OSBP_sf"/>
</dbReference>
<accession>A0A1J4JHE6</accession>
<dbReference type="EMBL" id="MLAK01001049">
    <property type="protein sequence ID" value="OHS98558.1"/>
    <property type="molecule type" value="Genomic_DNA"/>
</dbReference>
<dbReference type="OrthoDB" id="14833at2759"/>
<dbReference type="Pfam" id="PF01237">
    <property type="entry name" value="Oxysterol_BP"/>
    <property type="match status" value="1"/>
</dbReference>
<sequence>MAVNLINLKEAPHTGKEVATFDGKKYYNASYTGFPKQELILPDNDYKCDRTIAIKKNSKDGVKPMTKEEQDFERSLNWKVIKKFTMEIFKMDVTKFSFPVGYNEPRTFVERATDLFSFLVTKYMDDVLNTTDPVQRFSYLAVGIIAGFHLYLQKKKPWNPVLGETYVGQWSNGVTMYGEQTSHHPPVSNIQVIPPDNKWRIDAQFNFGIDQGIFLVNILQKGLTKLTLNDGTIYEWEFPTISVTGIVKGDRVVKVKGPFVMRDLTNNLEVFVNVNPSKSNSKNFQNNQQDLLNMNPEQFEQVMANEEEEKKHHKKEKKEKKDKKEKKEKKPKNKYPVTSIEGGVRKMGEEKFLSLIHGDYTSEVYINTTKVWSIKNDISERPLKPIPDDMLLLSDCRYRIDRAMLVQGDMKKADKAKLVLEECQRHDYKLRDSVPKKK</sequence>
<evidence type="ECO:0000313" key="2">
    <source>
        <dbReference type="EMBL" id="OHS98558.1"/>
    </source>
</evidence>
<dbReference type="AlphaFoldDB" id="A0A1J4JHE6"/>
<feature type="region of interest" description="Disordered" evidence="1">
    <location>
        <begin position="305"/>
        <end position="338"/>
    </location>
</feature>
<gene>
    <name evidence="2" type="ORF">TRFO_08844</name>
</gene>
<name>A0A1J4JHE6_9EUKA</name>
<reference evidence="2" key="1">
    <citation type="submission" date="2016-10" db="EMBL/GenBank/DDBJ databases">
        <authorList>
            <person name="Benchimol M."/>
            <person name="Almeida L.G."/>
            <person name="Vasconcelos A.T."/>
            <person name="Perreira-Neves A."/>
            <person name="Rosa I.A."/>
            <person name="Tasca T."/>
            <person name="Bogo M.R."/>
            <person name="de Souza W."/>
        </authorList>
    </citation>
    <scope>NUCLEOTIDE SEQUENCE [LARGE SCALE GENOMIC DNA]</scope>
    <source>
        <strain evidence="2">K</strain>
    </source>
</reference>
<dbReference type="SUPFAM" id="SSF144000">
    <property type="entry name" value="Oxysterol-binding protein-like"/>
    <property type="match status" value="1"/>
</dbReference>
<evidence type="ECO:0000313" key="3">
    <source>
        <dbReference type="Proteomes" id="UP000179807"/>
    </source>
</evidence>
<organism evidence="2 3">
    <name type="scientific">Tritrichomonas foetus</name>
    <dbReference type="NCBI Taxonomy" id="1144522"/>
    <lineage>
        <taxon>Eukaryota</taxon>
        <taxon>Metamonada</taxon>
        <taxon>Parabasalia</taxon>
        <taxon>Tritrichomonadida</taxon>
        <taxon>Tritrichomonadidae</taxon>
        <taxon>Tritrichomonas</taxon>
    </lineage>
</organism>
<comment type="caution">
    <text evidence="2">The sequence shown here is derived from an EMBL/GenBank/DDBJ whole genome shotgun (WGS) entry which is preliminary data.</text>
</comment>
<dbReference type="Gene3D" id="2.40.160.120">
    <property type="match status" value="1"/>
</dbReference>
<dbReference type="PANTHER" id="PTHR10972">
    <property type="entry name" value="OXYSTEROL-BINDING PROTEIN-RELATED"/>
    <property type="match status" value="1"/>
</dbReference>
<evidence type="ECO:0000256" key="1">
    <source>
        <dbReference type="SAM" id="MobiDB-lite"/>
    </source>
</evidence>
<protein>
    <submittedName>
        <fullName evidence="2">Oxysterol binding protein</fullName>
    </submittedName>
</protein>
<dbReference type="GeneID" id="94829232"/>
<proteinExistence type="predicted"/>
<dbReference type="GO" id="GO:0005829">
    <property type="term" value="C:cytosol"/>
    <property type="evidence" value="ECO:0007669"/>
    <property type="project" value="TreeGrafter"/>
</dbReference>